<comment type="caution">
    <text evidence="2">The sequence shown here is derived from an EMBL/GenBank/DDBJ whole genome shotgun (WGS) entry which is preliminary data.</text>
</comment>
<dbReference type="EMBL" id="DTFI01000228">
    <property type="protein sequence ID" value="HGI44281.1"/>
    <property type="molecule type" value="Genomic_DNA"/>
</dbReference>
<evidence type="ECO:0000313" key="2">
    <source>
        <dbReference type="EMBL" id="HGI44281.1"/>
    </source>
</evidence>
<dbReference type="Pfam" id="PF12849">
    <property type="entry name" value="PBP_like_2"/>
    <property type="match status" value="1"/>
</dbReference>
<dbReference type="SUPFAM" id="SSF53850">
    <property type="entry name" value="Periplasmic binding protein-like II"/>
    <property type="match status" value="1"/>
</dbReference>
<organism evidence="2">
    <name type="scientific">Thermofilum pendens</name>
    <dbReference type="NCBI Taxonomy" id="2269"/>
    <lineage>
        <taxon>Archaea</taxon>
        <taxon>Thermoproteota</taxon>
        <taxon>Thermoprotei</taxon>
        <taxon>Thermofilales</taxon>
        <taxon>Thermofilaceae</taxon>
        <taxon>Thermofilum</taxon>
    </lineage>
</organism>
<dbReference type="CDD" id="cd05466">
    <property type="entry name" value="PBP2_LTTR_substrate"/>
    <property type="match status" value="1"/>
</dbReference>
<dbReference type="Gene3D" id="3.40.190.10">
    <property type="entry name" value="Periplasmic binding protein-like II"/>
    <property type="match status" value="2"/>
</dbReference>
<dbReference type="PANTHER" id="PTHR37945">
    <property type="entry name" value="EXTRACELLULAR TUNGSTATE BINDING PROTEIN"/>
    <property type="match status" value="1"/>
</dbReference>
<evidence type="ECO:0000259" key="1">
    <source>
        <dbReference type="Pfam" id="PF12849"/>
    </source>
</evidence>
<sequence>MFRVSSSRVKILLVALPAALLLSAFILLHHTPSGGGSKILRIATTTSLDATGLLGVLKHEFEKRNPGVSVTWVALGTGQALEVARRGDADLVLTHDRPLEDEFIKQGYGVHGVSFACNEFVVVGPPEDPAGVSGARDVLEVFRRIFEAGERGEAVFVSRGDKSGTHLRELRIWSETGVDPRGRPWYMETGQGMAQTLMVADQLRGYTLVDSSTYTKFKERVGLRVLFRGDARLLNVYRAILVNPELFPWVNHQLAFEFTRFLVSLEGQRIVAEYEIGGVRPFQACFGKLGELGVHDPYEEEQVAYWLSKLREKT</sequence>
<reference evidence="2" key="1">
    <citation type="journal article" date="2020" name="mSystems">
        <title>Genome- and Community-Level Interaction Insights into Carbon Utilization and Element Cycling Functions of Hydrothermarchaeota in Hydrothermal Sediment.</title>
        <authorList>
            <person name="Zhou Z."/>
            <person name="Liu Y."/>
            <person name="Xu W."/>
            <person name="Pan J."/>
            <person name="Luo Z.H."/>
            <person name="Li M."/>
        </authorList>
    </citation>
    <scope>NUCLEOTIDE SEQUENCE [LARGE SCALE GENOMIC DNA]</scope>
    <source>
        <strain evidence="2">SpSt-735</strain>
    </source>
</reference>
<feature type="domain" description="PBP" evidence="1">
    <location>
        <begin position="35"/>
        <end position="264"/>
    </location>
</feature>
<dbReference type="AlphaFoldDB" id="A0A7C4BAH8"/>
<accession>A0A7C4BAH8</accession>
<gene>
    <name evidence="2" type="ORF">ENV17_07865</name>
</gene>
<proteinExistence type="predicted"/>
<protein>
    <submittedName>
        <fullName evidence="2">Tungsten ABC transporter substrate-binding protein</fullName>
    </submittedName>
</protein>
<dbReference type="InterPro" id="IPR024370">
    <property type="entry name" value="PBP_domain"/>
</dbReference>
<dbReference type="InterPro" id="IPR052738">
    <property type="entry name" value="ABC-Tungstate_binding"/>
</dbReference>
<dbReference type="PANTHER" id="PTHR37945:SF1">
    <property type="entry name" value="EXTRACELLULAR TUNGSTATE BINDING PROTEIN"/>
    <property type="match status" value="1"/>
</dbReference>
<name>A0A7C4BAH8_THEPE</name>